<dbReference type="RefSeq" id="WP_278157871.1">
    <property type="nucleotide sequence ID" value="NZ_CP121252.1"/>
</dbReference>
<protein>
    <recommendedName>
        <fullName evidence="4">Intracellular proteinase inhibitor BsuPI</fullName>
    </recommendedName>
</protein>
<proteinExistence type="predicted"/>
<name>A0ABY8H846_9MICC</name>
<feature type="compositionally biased region" description="Low complexity" evidence="1">
    <location>
        <begin position="53"/>
        <end position="87"/>
    </location>
</feature>
<keyword evidence="3" id="KW-1185">Reference proteome</keyword>
<dbReference type="EMBL" id="CP121252">
    <property type="protein sequence ID" value="WFP16782.1"/>
    <property type="molecule type" value="Genomic_DNA"/>
</dbReference>
<evidence type="ECO:0000313" key="3">
    <source>
        <dbReference type="Proteomes" id="UP001219037"/>
    </source>
</evidence>
<sequence>MSTHRPLPPEVYRRRRLVVGVAALVLLALVVALVFWVVALVRGAGNASEEPEPTASPSASAESAAPSETGDAGSASAAPSDSSSAEAGDLEGTCTEDQLTVVASADAREYGPDENPIFELSITNDGDEACDTNVGTNQQVFTVTSGSDRIFATTDCQVDGTDQMMTLEPGQTETSRFEWDKVRTQPGCERSENELGAGTYRITVAMGAISSEPVSFSLTD</sequence>
<organism evidence="2 3">
    <name type="scientific">Citricoccus muralis</name>
    <dbReference type="NCBI Taxonomy" id="169134"/>
    <lineage>
        <taxon>Bacteria</taxon>
        <taxon>Bacillati</taxon>
        <taxon>Actinomycetota</taxon>
        <taxon>Actinomycetes</taxon>
        <taxon>Micrococcales</taxon>
        <taxon>Micrococcaceae</taxon>
        <taxon>Citricoccus</taxon>
    </lineage>
</organism>
<feature type="region of interest" description="Disordered" evidence="1">
    <location>
        <begin position="46"/>
        <end position="91"/>
    </location>
</feature>
<reference evidence="2 3" key="1">
    <citation type="submission" date="2023-04" db="EMBL/GenBank/DDBJ databases">
        <title>Funneling lignin-derived compounds into biodiesel using alkali-halophilic Citricoccus sp. P2.</title>
        <authorList>
            <person name="Luo C.-B."/>
        </authorList>
    </citation>
    <scope>NUCLEOTIDE SEQUENCE [LARGE SCALE GENOMIC DNA]</scope>
    <source>
        <strain evidence="2 3">P2</strain>
    </source>
</reference>
<gene>
    <name evidence="2" type="ORF">P8192_01245</name>
</gene>
<evidence type="ECO:0000256" key="1">
    <source>
        <dbReference type="SAM" id="MobiDB-lite"/>
    </source>
</evidence>
<evidence type="ECO:0000313" key="2">
    <source>
        <dbReference type="EMBL" id="WFP16782.1"/>
    </source>
</evidence>
<accession>A0ABY8H846</accession>
<evidence type="ECO:0008006" key="4">
    <source>
        <dbReference type="Google" id="ProtNLM"/>
    </source>
</evidence>
<dbReference type="Proteomes" id="UP001219037">
    <property type="component" value="Chromosome"/>
</dbReference>